<dbReference type="EMBL" id="BART01028427">
    <property type="protein sequence ID" value="GAG90411.1"/>
    <property type="molecule type" value="Genomic_DNA"/>
</dbReference>
<name>X1D1N0_9ZZZZ</name>
<comment type="caution">
    <text evidence="1">The sequence shown here is derived from an EMBL/GenBank/DDBJ whole genome shotgun (WGS) entry which is preliminary data.</text>
</comment>
<dbReference type="AlphaFoldDB" id="X1D1N0"/>
<accession>X1D1N0</accession>
<gene>
    <name evidence="1" type="ORF">S01H4_50125</name>
</gene>
<reference evidence="1" key="1">
    <citation type="journal article" date="2014" name="Front. Microbiol.">
        <title>High frequency of phylogenetically diverse reductive dehalogenase-homologous genes in deep subseafloor sedimentary metagenomes.</title>
        <authorList>
            <person name="Kawai M."/>
            <person name="Futagami T."/>
            <person name="Toyoda A."/>
            <person name="Takaki Y."/>
            <person name="Nishi S."/>
            <person name="Hori S."/>
            <person name="Arai W."/>
            <person name="Tsubouchi T."/>
            <person name="Morono Y."/>
            <person name="Uchiyama I."/>
            <person name="Ito T."/>
            <person name="Fujiyama A."/>
            <person name="Inagaki F."/>
            <person name="Takami H."/>
        </authorList>
    </citation>
    <scope>NUCLEOTIDE SEQUENCE</scope>
    <source>
        <strain evidence="1">Expedition CK06-06</strain>
    </source>
</reference>
<evidence type="ECO:0000313" key="1">
    <source>
        <dbReference type="EMBL" id="GAG90411.1"/>
    </source>
</evidence>
<proteinExistence type="predicted"/>
<sequence>MHFFHQKDLENEKDNKNSYVKAFYLHHLLDYFRETRINIYDIDLVFKNFLLEKIGPEIVNRKGFKISFFNEIQQIFNLLKKNKKELYSDLRGEYLTNLDKKNGQ</sequence>
<protein>
    <submittedName>
        <fullName evidence="1">Uncharacterized protein</fullName>
    </submittedName>
</protein>
<organism evidence="1">
    <name type="scientific">marine sediment metagenome</name>
    <dbReference type="NCBI Taxonomy" id="412755"/>
    <lineage>
        <taxon>unclassified sequences</taxon>
        <taxon>metagenomes</taxon>
        <taxon>ecological metagenomes</taxon>
    </lineage>
</organism>